<feature type="domain" description="EGF-like" evidence="4">
    <location>
        <begin position="362"/>
        <end position="412"/>
    </location>
</feature>
<dbReference type="SMART" id="SM00181">
    <property type="entry name" value="EGF"/>
    <property type="match status" value="4"/>
</dbReference>
<evidence type="ECO:0000256" key="3">
    <source>
        <dbReference type="SAM" id="Phobius"/>
    </source>
</evidence>
<feature type="transmembrane region" description="Helical" evidence="3">
    <location>
        <begin position="52"/>
        <end position="75"/>
    </location>
</feature>
<dbReference type="Proteomes" id="UP000215335">
    <property type="component" value="Unassembled WGS sequence"/>
</dbReference>
<dbReference type="EMBL" id="NNAY01001346">
    <property type="protein sequence ID" value="OXU24289.1"/>
    <property type="molecule type" value="Genomic_DNA"/>
</dbReference>
<proteinExistence type="predicted"/>
<organism evidence="5 6">
    <name type="scientific">Trichomalopsis sarcophagae</name>
    <dbReference type="NCBI Taxonomy" id="543379"/>
    <lineage>
        <taxon>Eukaryota</taxon>
        <taxon>Metazoa</taxon>
        <taxon>Ecdysozoa</taxon>
        <taxon>Arthropoda</taxon>
        <taxon>Hexapoda</taxon>
        <taxon>Insecta</taxon>
        <taxon>Pterygota</taxon>
        <taxon>Neoptera</taxon>
        <taxon>Endopterygota</taxon>
        <taxon>Hymenoptera</taxon>
        <taxon>Apocrita</taxon>
        <taxon>Proctotrupomorpha</taxon>
        <taxon>Chalcidoidea</taxon>
        <taxon>Pteromalidae</taxon>
        <taxon>Pteromalinae</taxon>
        <taxon>Trichomalopsis</taxon>
    </lineage>
</organism>
<dbReference type="SMART" id="SM00135">
    <property type="entry name" value="LY"/>
    <property type="match status" value="8"/>
</dbReference>
<gene>
    <name evidence="5" type="ORF">TSAR_007859</name>
</gene>
<evidence type="ECO:0000313" key="5">
    <source>
        <dbReference type="EMBL" id="OXU24289.1"/>
    </source>
</evidence>
<name>A0A232F151_9HYME</name>
<feature type="domain" description="EGF-like" evidence="4">
    <location>
        <begin position="1318"/>
        <end position="1353"/>
    </location>
</feature>
<keyword evidence="6" id="KW-1185">Reference proteome</keyword>
<protein>
    <recommendedName>
        <fullName evidence="4">EGF-like domain-containing protein</fullName>
    </recommendedName>
</protein>
<comment type="caution">
    <text evidence="5">The sequence shown here is derived from an EMBL/GenBank/DDBJ whole genome shotgun (WGS) entry which is preliminary data.</text>
</comment>
<dbReference type="InterPro" id="IPR000033">
    <property type="entry name" value="LDLR_classB_rpt"/>
</dbReference>
<evidence type="ECO:0000259" key="4">
    <source>
        <dbReference type="SMART" id="SM00181"/>
    </source>
</evidence>
<dbReference type="STRING" id="543379.A0A232F151"/>
<keyword evidence="2" id="KW-0677">Repeat</keyword>
<feature type="domain" description="EGF-like" evidence="4">
    <location>
        <begin position="672"/>
        <end position="716"/>
    </location>
</feature>
<sequence>MNRSNSAKRISMSALSDTVLIEDEDEEADNKRKRFLGILYVPPKLEVVCSKCCCLSVTAVITICIFISTIAFLFVNKPHEFTGSCTNAVKLESPTPANYLQVILVAGADGFDYLDSNDKTLYGLPSTKKSTHLFDVYTEDTIYWVDESTWTIRSYPKEHSRIRYPKSWNITSIAADFVNEKLYLIESVSKTLKVIDVHTKFYRTLSTNFENSTDLAVDPMSGFLFVVKRSKGVSSWQSICSTSNIFRIAMDGSMMVQIVFGNSISAITIDHKAKLIYYATDYVHIASSNYDGDRYELLTKVSMNISSIALLGDTMFWASNTFLHFCKVKNGNCYKDKTSEISLNYLSHTIRTGSHRPSMSNPCESEGAGACSEMCLLTSNHTTSTVDYICSCRDGWQLGINAKSGKLTGSCTKIEQPALVNYSQVILMAGTSGFGYLDLNEKNSRNLPSTNKTVNLFDVYTENTIYWVDESTWTIRSFPIEHSKIRYPKSWNITSIAADFVNEKLYLIESVSKSLKVIDIHTKFYRTLSTDFENSTDLAVDPMSGFLFAVKRSSGILRIAMDGSMKILIAAGQDISTITIDREANIIYYATDYASIASKNFDGGNYKLMTNVSMKISSIALLDDTIFWSTNESLYFCKLINGSCGKNNLNVISSNNIGVIRTGSHRISISNPCEKDEADGCEGLCLLTQNQTTATVDYVCSCRDGWQLGVDAKSCESLPKDVELPNLEQVITLTNNNGSMWFMNPDNISFSKPLHLPGNQETAELVSDFYRDNIFWCDSHTSTIKSLSSKYKDIRYRARWKPVALRIDYITENIYILDIKTETINCMDKEGGYYETILSDIQSPSDFALDPERGLIIVLSTKSISRATMSGRSLTTIVEIADSITSFTIDREGQMIYYAVHSKKIESINYYGTRSRALQTISSKVDGLTIFGGRLFWFDASSLSICKITNGYCGPRSYYTHANGIKAMRSLASRRNVTNPCKNKNCQQLCILDKNESSLDGICACQTGWELQPDGKLCAPVTEFMLYTRGNVIRGRILNESKTIFTEAIPPTTFVALSLKFKDTIDFDYNWITHELIFSDDFCIFAINIMDNEVPLPQRLLTTVTKDYQIKDVAYDWKTGNIYYVQRSADNSTDHSLMVLRFDKSGEYQKTISSFTHESSYPMKACPHSLVVHSERGYLFYTAWNGERKDIQRTAADGTGLKEIGDVSYHNKYHIIAIDYENAKLYWISDRWKTSKIRFSDMNGNNYKQIEVNQPQYPTSIYIHGEHMYIGNSVSIWRYDKINGSKGVKMTPMIETTQVVAGVRIVGQFMQASSDAHPCVIGNGGCQQFCFAVPHKKCECKDGQHIFQERFCKY</sequence>
<keyword evidence="3" id="KW-0812">Transmembrane</keyword>
<evidence type="ECO:0000256" key="1">
    <source>
        <dbReference type="ARBA" id="ARBA00022536"/>
    </source>
</evidence>
<evidence type="ECO:0000256" key="2">
    <source>
        <dbReference type="ARBA" id="ARBA00022737"/>
    </source>
</evidence>
<feature type="domain" description="EGF-like" evidence="4">
    <location>
        <begin position="980"/>
        <end position="1019"/>
    </location>
</feature>
<dbReference type="InterPro" id="IPR011042">
    <property type="entry name" value="6-blade_b-propeller_TolB-like"/>
</dbReference>
<accession>A0A232F151</accession>
<dbReference type="SUPFAM" id="SSF63825">
    <property type="entry name" value="YWTD domain"/>
    <property type="match status" value="4"/>
</dbReference>
<dbReference type="InterPro" id="IPR050778">
    <property type="entry name" value="Cueball_EGF_LRP_Nidogen"/>
</dbReference>
<dbReference type="PANTHER" id="PTHR46513">
    <property type="entry name" value="VITELLOGENIN RECEPTOR-LIKE PROTEIN-RELATED-RELATED"/>
    <property type="match status" value="1"/>
</dbReference>
<keyword evidence="3" id="KW-1133">Transmembrane helix</keyword>
<evidence type="ECO:0000313" key="6">
    <source>
        <dbReference type="Proteomes" id="UP000215335"/>
    </source>
</evidence>
<dbReference type="Gene3D" id="2.120.10.30">
    <property type="entry name" value="TolB, C-terminal domain"/>
    <property type="match status" value="4"/>
</dbReference>
<keyword evidence="3" id="KW-0472">Membrane</keyword>
<dbReference type="InterPro" id="IPR000742">
    <property type="entry name" value="EGF"/>
</dbReference>
<keyword evidence="1" id="KW-0245">EGF-like domain</keyword>
<reference evidence="5 6" key="1">
    <citation type="journal article" date="2017" name="Curr. Biol.">
        <title>The Evolution of Venom by Co-option of Single-Copy Genes.</title>
        <authorList>
            <person name="Martinson E.O."/>
            <person name="Mrinalini"/>
            <person name="Kelkar Y.D."/>
            <person name="Chang C.H."/>
            <person name="Werren J.H."/>
        </authorList>
    </citation>
    <scope>NUCLEOTIDE SEQUENCE [LARGE SCALE GENOMIC DNA]</scope>
    <source>
        <strain evidence="5 6">Alberta</strain>
        <tissue evidence="5">Whole body</tissue>
    </source>
</reference>